<dbReference type="GO" id="GO:0030246">
    <property type="term" value="F:carbohydrate binding"/>
    <property type="evidence" value="ECO:0007669"/>
    <property type="project" value="UniProtKB-KW"/>
</dbReference>
<keyword evidence="3" id="KW-0472">Membrane</keyword>
<accession>A0A401Q0M6</accession>
<evidence type="ECO:0000259" key="4">
    <source>
        <dbReference type="PROSITE" id="PS50041"/>
    </source>
</evidence>
<keyword evidence="6" id="KW-1185">Reference proteome</keyword>
<protein>
    <recommendedName>
        <fullName evidence="4">C-type lectin domain-containing protein</fullName>
    </recommendedName>
</protein>
<keyword evidence="3" id="KW-1133">Transmembrane helix</keyword>
<reference evidence="5 6" key="1">
    <citation type="journal article" date="2018" name="Nat. Ecol. Evol.">
        <title>Shark genomes provide insights into elasmobranch evolution and the origin of vertebrates.</title>
        <authorList>
            <person name="Hara Y"/>
            <person name="Yamaguchi K"/>
            <person name="Onimaru K"/>
            <person name="Kadota M"/>
            <person name="Koyanagi M"/>
            <person name="Keeley SD"/>
            <person name="Tatsumi K"/>
            <person name="Tanaka K"/>
            <person name="Motone F"/>
            <person name="Kageyama Y"/>
            <person name="Nozu R"/>
            <person name="Adachi N"/>
            <person name="Nishimura O"/>
            <person name="Nakagawa R"/>
            <person name="Tanegashima C"/>
            <person name="Kiyatake I"/>
            <person name="Matsumoto R"/>
            <person name="Murakumo K"/>
            <person name="Nishida K"/>
            <person name="Terakita A"/>
            <person name="Kuratani S"/>
            <person name="Sato K"/>
            <person name="Hyodo S Kuraku.S."/>
        </authorList>
    </citation>
    <scope>NUCLEOTIDE SEQUENCE [LARGE SCALE GENOMIC DNA]</scope>
</reference>
<feature type="transmembrane region" description="Helical" evidence="3">
    <location>
        <begin position="47"/>
        <end position="72"/>
    </location>
</feature>
<evidence type="ECO:0000256" key="2">
    <source>
        <dbReference type="ARBA" id="ARBA00023157"/>
    </source>
</evidence>
<dbReference type="Gene3D" id="3.10.100.10">
    <property type="entry name" value="Mannose-Binding Protein A, subunit A"/>
    <property type="match status" value="1"/>
</dbReference>
<evidence type="ECO:0000256" key="1">
    <source>
        <dbReference type="ARBA" id="ARBA00022734"/>
    </source>
</evidence>
<comment type="caution">
    <text evidence="5">The sequence shown here is derived from an EMBL/GenBank/DDBJ whole genome shotgun (WGS) entry which is preliminary data.</text>
</comment>
<organism evidence="5 6">
    <name type="scientific">Scyliorhinus torazame</name>
    <name type="common">Cloudy catshark</name>
    <name type="synonym">Catulus torazame</name>
    <dbReference type="NCBI Taxonomy" id="75743"/>
    <lineage>
        <taxon>Eukaryota</taxon>
        <taxon>Metazoa</taxon>
        <taxon>Chordata</taxon>
        <taxon>Craniata</taxon>
        <taxon>Vertebrata</taxon>
        <taxon>Chondrichthyes</taxon>
        <taxon>Elasmobranchii</taxon>
        <taxon>Galeomorphii</taxon>
        <taxon>Galeoidea</taxon>
        <taxon>Carcharhiniformes</taxon>
        <taxon>Scyliorhinidae</taxon>
        <taxon>Scyliorhinus</taxon>
    </lineage>
</organism>
<evidence type="ECO:0000313" key="6">
    <source>
        <dbReference type="Proteomes" id="UP000288216"/>
    </source>
</evidence>
<dbReference type="PROSITE" id="PS00615">
    <property type="entry name" value="C_TYPE_LECTIN_1"/>
    <property type="match status" value="1"/>
</dbReference>
<dbReference type="InterPro" id="IPR050111">
    <property type="entry name" value="C-type_lectin/snaclec_domain"/>
</dbReference>
<dbReference type="PROSITE" id="PS50041">
    <property type="entry name" value="C_TYPE_LECTIN_2"/>
    <property type="match status" value="1"/>
</dbReference>
<name>A0A401Q0M6_SCYTO</name>
<dbReference type="Pfam" id="PF00059">
    <property type="entry name" value="Lectin_C"/>
    <property type="match status" value="1"/>
</dbReference>
<evidence type="ECO:0000256" key="3">
    <source>
        <dbReference type="SAM" id="Phobius"/>
    </source>
</evidence>
<sequence>MELNNDYDQFSDSDCHQLEGGRGKQGKLKPGHGVQLAYLTQGRWSPLIVHILLVLSILLSLVILCTASVRFLQLFTEMKMSNAEIEMKLSEMKNNVTEIPEKVNNALAELRSEVSELREIAGIPEKLIRFLFEKPGGVPWLMKNTLQCPMQWIPFKEKLYYFALHKATWQESEEFCQLMDANLVVINSSEEQVYIKWNIHDDHWIGLNDIAEERKWDWVDGTDYASNVKFWHTSQPSGHPVAEEDCVATSGQGEWHDWPCDSLYSAICEKAA</sequence>
<dbReference type="SMART" id="SM00034">
    <property type="entry name" value="CLECT"/>
    <property type="match status" value="1"/>
</dbReference>
<dbReference type="OrthoDB" id="8950604at2759"/>
<dbReference type="STRING" id="75743.A0A401Q0M6"/>
<dbReference type="AlphaFoldDB" id="A0A401Q0M6"/>
<proteinExistence type="predicted"/>
<dbReference type="EMBL" id="BFAA01010543">
    <property type="protein sequence ID" value="GCB78916.1"/>
    <property type="molecule type" value="Genomic_DNA"/>
</dbReference>
<dbReference type="SUPFAM" id="SSF56436">
    <property type="entry name" value="C-type lectin-like"/>
    <property type="match status" value="1"/>
</dbReference>
<keyword evidence="2" id="KW-1015">Disulfide bond</keyword>
<dbReference type="InterPro" id="IPR016187">
    <property type="entry name" value="CTDL_fold"/>
</dbReference>
<dbReference type="InterPro" id="IPR033989">
    <property type="entry name" value="CD209-like_CTLD"/>
</dbReference>
<evidence type="ECO:0000313" key="5">
    <source>
        <dbReference type="EMBL" id="GCB78916.1"/>
    </source>
</evidence>
<dbReference type="InterPro" id="IPR018378">
    <property type="entry name" value="C-type_lectin_CS"/>
</dbReference>
<keyword evidence="1" id="KW-0430">Lectin</keyword>
<dbReference type="Proteomes" id="UP000288216">
    <property type="component" value="Unassembled WGS sequence"/>
</dbReference>
<feature type="domain" description="C-type lectin" evidence="4">
    <location>
        <begin position="155"/>
        <end position="269"/>
    </location>
</feature>
<dbReference type="InterPro" id="IPR016186">
    <property type="entry name" value="C-type_lectin-like/link_sf"/>
</dbReference>
<keyword evidence="3" id="KW-0812">Transmembrane</keyword>
<dbReference type="CDD" id="cd03590">
    <property type="entry name" value="CLECT_DC-SIGN_like"/>
    <property type="match status" value="1"/>
</dbReference>
<dbReference type="PANTHER" id="PTHR22803">
    <property type="entry name" value="MANNOSE, PHOSPHOLIPASE, LECTIN RECEPTOR RELATED"/>
    <property type="match status" value="1"/>
</dbReference>
<gene>
    <name evidence="5" type="ORF">scyTo_0016888</name>
</gene>
<dbReference type="OMA" id="ENCCKEA"/>
<dbReference type="InterPro" id="IPR001304">
    <property type="entry name" value="C-type_lectin-like"/>
</dbReference>